<comment type="caution">
    <text evidence="2">The sequence shown here is derived from an EMBL/GenBank/DDBJ whole genome shotgun (WGS) entry which is preliminary data.</text>
</comment>
<dbReference type="AlphaFoldDB" id="A0A1T0CR82"/>
<dbReference type="RefSeq" id="WP_078253829.1">
    <property type="nucleotide sequence ID" value="NZ_MUYU01000009.1"/>
</dbReference>
<feature type="domain" description="Winged helix-turn-helix" evidence="1">
    <location>
        <begin position="5"/>
        <end position="61"/>
    </location>
</feature>
<proteinExistence type="predicted"/>
<evidence type="ECO:0000313" key="3">
    <source>
        <dbReference type="Proteomes" id="UP000189800"/>
    </source>
</evidence>
<name>A0A1T0CR82_9GAMM</name>
<sequence>MSYRTQILDHLMSGDTLDPIKALNLFGCFALSQRITDLKKEGIPVKRRMVTANSGKRHAIYWLESDYIHNQKEQAV</sequence>
<keyword evidence="3" id="KW-1185">Reference proteome</keyword>
<reference evidence="2 3" key="1">
    <citation type="submission" date="2017-02" db="EMBL/GenBank/DDBJ databases">
        <title>Draft genome sequence of Moraxella pluranimalium CCUG 54913T type strain.</title>
        <authorList>
            <person name="Salva-Serra F."/>
            <person name="Engstrom-Jakobsson H."/>
            <person name="Thorell K."/>
            <person name="Jaen-Luchoro D."/>
            <person name="Gonzales-Siles L."/>
            <person name="Karlsson R."/>
            <person name="Yazdan S."/>
            <person name="Boulund F."/>
            <person name="Johnning A."/>
            <person name="Engstrand L."/>
            <person name="Kristiansson E."/>
            <person name="Moore E."/>
        </authorList>
    </citation>
    <scope>NUCLEOTIDE SEQUENCE [LARGE SCALE GENOMIC DNA]</scope>
    <source>
        <strain evidence="2 3">CCUG 54913</strain>
    </source>
</reference>
<evidence type="ECO:0000313" key="2">
    <source>
        <dbReference type="EMBL" id="OOS24661.1"/>
    </source>
</evidence>
<dbReference type="OrthoDB" id="8613885at2"/>
<protein>
    <recommendedName>
        <fullName evidence="1">Winged helix-turn-helix domain-containing protein</fullName>
    </recommendedName>
</protein>
<gene>
    <name evidence="2" type="ORF">B0680_04335</name>
</gene>
<dbReference type="STRING" id="470453.B0680_04335"/>
<dbReference type="Proteomes" id="UP000189800">
    <property type="component" value="Unassembled WGS sequence"/>
</dbReference>
<dbReference type="InterPro" id="IPR055245">
    <property type="entry name" value="HTH_proteobacteria"/>
</dbReference>
<dbReference type="EMBL" id="MUYU01000009">
    <property type="protein sequence ID" value="OOS24661.1"/>
    <property type="molecule type" value="Genomic_DNA"/>
</dbReference>
<dbReference type="Pfam" id="PF14090">
    <property type="entry name" value="HTH_39"/>
    <property type="match status" value="1"/>
</dbReference>
<accession>A0A1T0CR82</accession>
<organism evidence="2 3">
    <name type="scientific">Moraxella pluranimalium</name>
    <dbReference type="NCBI Taxonomy" id="470453"/>
    <lineage>
        <taxon>Bacteria</taxon>
        <taxon>Pseudomonadati</taxon>
        <taxon>Pseudomonadota</taxon>
        <taxon>Gammaproteobacteria</taxon>
        <taxon>Moraxellales</taxon>
        <taxon>Moraxellaceae</taxon>
        <taxon>Moraxella</taxon>
    </lineage>
</organism>
<evidence type="ECO:0000259" key="1">
    <source>
        <dbReference type="Pfam" id="PF14090"/>
    </source>
</evidence>